<gene>
    <name evidence="2" type="ORF">GCM10011511_01880</name>
</gene>
<dbReference type="RefSeq" id="WP_188927593.1">
    <property type="nucleotide sequence ID" value="NZ_BMJC01000001.1"/>
</dbReference>
<reference evidence="2" key="1">
    <citation type="journal article" date="2014" name="Int. J. Syst. Evol. Microbiol.">
        <title>Complete genome sequence of Corynebacterium casei LMG S-19264T (=DSM 44701T), isolated from a smear-ripened cheese.</title>
        <authorList>
            <consortium name="US DOE Joint Genome Institute (JGI-PGF)"/>
            <person name="Walter F."/>
            <person name="Albersmeier A."/>
            <person name="Kalinowski J."/>
            <person name="Ruckert C."/>
        </authorList>
    </citation>
    <scope>NUCLEOTIDE SEQUENCE</scope>
    <source>
        <strain evidence="2">CGMCC 1.15448</strain>
    </source>
</reference>
<dbReference type="InterPro" id="IPR013024">
    <property type="entry name" value="GGCT-like"/>
</dbReference>
<dbReference type="InterPro" id="IPR036568">
    <property type="entry name" value="GGCT-like_sf"/>
</dbReference>
<dbReference type="Pfam" id="PF06094">
    <property type="entry name" value="GGACT"/>
    <property type="match status" value="1"/>
</dbReference>
<name>A0A8J2U6V5_9BACT</name>
<dbReference type="EMBL" id="BMJC01000001">
    <property type="protein sequence ID" value="GGA82524.1"/>
    <property type="molecule type" value="Genomic_DNA"/>
</dbReference>
<evidence type="ECO:0000313" key="3">
    <source>
        <dbReference type="Proteomes" id="UP000607559"/>
    </source>
</evidence>
<dbReference type="SUPFAM" id="SSF110857">
    <property type="entry name" value="Gamma-glutamyl cyclotransferase-like"/>
    <property type="match status" value="1"/>
</dbReference>
<evidence type="ECO:0000259" key="1">
    <source>
        <dbReference type="Pfam" id="PF06094"/>
    </source>
</evidence>
<dbReference type="InterPro" id="IPR009288">
    <property type="entry name" value="AIG2-like_dom"/>
</dbReference>
<sequence>MTDYLFLYGTLRKRYDLKLKDKVKKGWKYVGQAKIGAALYDIGKYPGAVKDRSGKEVIGDVFQVHDPANVFRVLDAYEGNEFVRKKGKVRMRKGGELNAWIYWYEPDPAGKAPIRHKDYLNYLKNKSIH</sequence>
<dbReference type="CDD" id="cd06661">
    <property type="entry name" value="GGCT_like"/>
    <property type="match status" value="1"/>
</dbReference>
<keyword evidence="3" id="KW-1185">Reference proteome</keyword>
<comment type="caution">
    <text evidence="2">The sequence shown here is derived from an EMBL/GenBank/DDBJ whole genome shotgun (WGS) entry which is preliminary data.</text>
</comment>
<protein>
    <recommendedName>
        <fullName evidence="1">Gamma-glutamylcyclotransferase AIG2-like domain-containing protein</fullName>
    </recommendedName>
</protein>
<dbReference type="Proteomes" id="UP000607559">
    <property type="component" value="Unassembled WGS sequence"/>
</dbReference>
<proteinExistence type="predicted"/>
<evidence type="ECO:0000313" key="2">
    <source>
        <dbReference type="EMBL" id="GGA82524.1"/>
    </source>
</evidence>
<dbReference type="Gene3D" id="3.10.490.10">
    <property type="entry name" value="Gamma-glutamyl cyclotransferase-like"/>
    <property type="match status" value="1"/>
</dbReference>
<reference evidence="2" key="2">
    <citation type="submission" date="2020-09" db="EMBL/GenBank/DDBJ databases">
        <authorList>
            <person name="Sun Q."/>
            <person name="Zhou Y."/>
        </authorList>
    </citation>
    <scope>NUCLEOTIDE SEQUENCE</scope>
    <source>
        <strain evidence="2">CGMCC 1.15448</strain>
    </source>
</reference>
<organism evidence="2 3">
    <name type="scientific">Puia dinghuensis</name>
    <dbReference type="NCBI Taxonomy" id="1792502"/>
    <lineage>
        <taxon>Bacteria</taxon>
        <taxon>Pseudomonadati</taxon>
        <taxon>Bacteroidota</taxon>
        <taxon>Chitinophagia</taxon>
        <taxon>Chitinophagales</taxon>
        <taxon>Chitinophagaceae</taxon>
        <taxon>Puia</taxon>
    </lineage>
</organism>
<accession>A0A8J2U6V5</accession>
<feature type="domain" description="Gamma-glutamylcyclotransferase AIG2-like" evidence="1">
    <location>
        <begin position="5"/>
        <end position="120"/>
    </location>
</feature>
<dbReference type="AlphaFoldDB" id="A0A8J2U6V5"/>